<dbReference type="Proteomes" id="UP001244552">
    <property type="component" value="Unassembled WGS sequence"/>
</dbReference>
<accession>A0ABU0MEN9</accession>
<name>A0ABU0MEN9_9PROT</name>
<comment type="caution">
    <text evidence="1">The sequence shown here is derived from an EMBL/GenBank/DDBJ whole genome shotgun (WGS) entry which is preliminary data.</text>
</comment>
<evidence type="ECO:0000313" key="1">
    <source>
        <dbReference type="EMBL" id="MDQ0531905.1"/>
    </source>
</evidence>
<dbReference type="RefSeq" id="WP_209978880.1">
    <property type="nucleotide sequence ID" value="NZ_JAGINO010000002.1"/>
</dbReference>
<gene>
    <name evidence="1" type="ORF">QO018_000741</name>
</gene>
<evidence type="ECO:0000313" key="2">
    <source>
        <dbReference type="Proteomes" id="UP001244552"/>
    </source>
</evidence>
<proteinExistence type="predicted"/>
<protein>
    <submittedName>
        <fullName evidence="1">Uncharacterized protein</fullName>
    </submittedName>
</protein>
<organism evidence="1 2">
    <name type="scientific">Azospirillum picis</name>
    <dbReference type="NCBI Taxonomy" id="488438"/>
    <lineage>
        <taxon>Bacteria</taxon>
        <taxon>Pseudomonadati</taxon>
        <taxon>Pseudomonadota</taxon>
        <taxon>Alphaproteobacteria</taxon>
        <taxon>Rhodospirillales</taxon>
        <taxon>Azospirillaceae</taxon>
        <taxon>Azospirillum</taxon>
    </lineage>
</organism>
<reference evidence="1 2" key="1">
    <citation type="submission" date="2023-07" db="EMBL/GenBank/DDBJ databases">
        <title>Genomic Encyclopedia of Type Strains, Phase IV (KMG-IV): sequencing the most valuable type-strain genomes for metagenomic binning, comparative biology and taxonomic classification.</title>
        <authorList>
            <person name="Goeker M."/>
        </authorList>
    </citation>
    <scope>NUCLEOTIDE SEQUENCE [LARGE SCALE GENOMIC DNA]</scope>
    <source>
        <strain evidence="1 2">DSM 19922</strain>
    </source>
</reference>
<sequence length="141" mass="14678">MPDSALSCPILVRGLDDALTAGAAAGGLRVPLALMGQGVGGPLWLLGLLARVRREFPELAATALLDCSDRAGAAQGALAAGMPALLFTGRPDVAQRLAAIASRRGAVVLTRCPYFLDMAAAGRPDLRCREWLSRHCRNGSD</sequence>
<keyword evidence="2" id="KW-1185">Reference proteome</keyword>
<dbReference type="EMBL" id="JAUSVU010000002">
    <property type="protein sequence ID" value="MDQ0531905.1"/>
    <property type="molecule type" value="Genomic_DNA"/>
</dbReference>